<gene>
    <name evidence="3" type="ORF">SAMN04487940_10196</name>
</gene>
<feature type="domain" description="Thioesterase" evidence="2">
    <location>
        <begin position="50"/>
        <end position="124"/>
    </location>
</feature>
<evidence type="ECO:0000313" key="4">
    <source>
        <dbReference type="Proteomes" id="UP000182932"/>
    </source>
</evidence>
<dbReference type="EMBL" id="FNYY01000001">
    <property type="protein sequence ID" value="SEI52251.1"/>
    <property type="molecule type" value="Genomic_DNA"/>
</dbReference>
<dbReference type="AlphaFoldDB" id="A0A975W603"/>
<name>A0A975W603_9RHOB</name>
<dbReference type="InterPro" id="IPR003736">
    <property type="entry name" value="PAAI_dom"/>
</dbReference>
<dbReference type="SUPFAM" id="SSF54637">
    <property type="entry name" value="Thioesterase/thiol ester dehydrase-isomerase"/>
    <property type="match status" value="1"/>
</dbReference>
<dbReference type="CDD" id="cd03443">
    <property type="entry name" value="PaaI_thioesterase"/>
    <property type="match status" value="1"/>
</dbReference>
<dbReference type="Pfam" id="PF03061">
    <property type="entry name" value="4HBT"/>
    <property type="match status" value="1"/>
</dbReference>
<protein>
    <submittedName>
        <fullName evidence="3">Uncharacterized domain 1-containing protein</fullName>
    </submittedName>
</protein>
<sequence>MELSPQKRIDLRASFARQSLMTTFEAELAEIAPGHVVIGAPIGPGARQQHGFGHAGLTFALGDTAAGYAALTLMPEGAEVLTAEIKINLLAPARGQSLRAVGEVLKPGRRLIVVRAAVWARDGDRETEIAALQGTMVPVLAEA</sequence>
<dbReference type="GO" id="GO:0016289">
    <property type="term" value="F:acyl-CoA hydrolase activity"/>
    <property type="evidence" value="ECO:0007669"/>
    <property type="project" value="UniProtKB-ARBA"/>
</dbReference>
<proteinExistence type="predicted"/>
<evidence type="ECO:0000256" key="1">
    <source>
        <dbReference type="ARBA" id="ARBA00022801"/>
    </source>
</evidence>
<organism evidence="3 4">
    <name type="scientific">Marinovum algicola</name>
    <dbReference type="NCBI Taxonomy" id="42444"/>
    <lineage>
        <taxon>Bacteria</taxon>
        <taxon>Pseudomonadati</taxon>
        <taxon>Pseudomonadota</taxon>
        <taxon>Alphaproteobacteria</taxon>
        <taxon>Rhodobacterales</taxon>
        <taxon>Roseobacteraceae</taxon>
        <taxon>Marinovum</taxon>
    </lineage>
</organism>
<accession>A0A975W603</accession>
<dbReference type="InterPro" id="IPR006683">
    <property type="entry name" value="Thioestr_dom"/>
</dbReference>
<keyword evidence="4" id="KW-1185">Reference proteome</keyword>
<dbReference type="Gene3D" id="3.10.129.10">
    <property type="entry name" value="Hotdog Thioesterase"/>
    <property type="match status" value="1"/>
</dbReference>
<evidence type="ECO:0000313" key="3">
    <source>
        <dbReference type="EMBL" id="SEI52251.1"/>
    </source>
</evidence>
<dbReference type="InterPro" id="IPR029069">
    <property type="entry name" value="HotDog_dom_sf"/>
</dbReference>
<comment type="caution">
    <text evidence="3">The sequence shown here is derived from an EMBL/GenBank/DDBJ whole genome shotgun (WGS) entry which is preliminary data.</text>
</comment>
<reference evidence="3 4" key="1">
    <citation type="submission" date="2016-10" db="EMBL/GenBank/DDBJ databases">
        <authorList>
            <person name="Varghese N."/>
            <person name="Submissions S."/>
        </authorList>
    </citation>
    <scope>NUCLEOTIDE SEQUENCE [LARGE SCALE GENOMIC DNA]</scope>
    <source>
        <strain evidence="3 4">FF3</strain>
    </source>
</reference>
<dbReference type="NCBIfam" id="TIGR00369">
    <property type="entry name" value="unchar_dom_1"/>
    <property type="match status" value="1"/>
</dbReference>
<dbReference type="Proteomes" id="UP000182932">
    <property type="component" value="Unassembled WGS sequence"/>
</dbReference>
<evidence type="ECO:0000259" key="2">
    <source>
        <dbReference type="Pfam" id="PF03061"/>
    </source>
</evidence>
<keyword evidence="1" id="KW-0378">Hydrolase</keyword>